<evidence type="ECO:0000256" key="1">
    <source>
        <dbReference type="ARBA" id="ARBA00000815"/>
    </source>
</evidence>
<dbReference type="InterPro" id="IPR002828">
    <property type="entry name" value="SurE-like_Pase/nucleotidase"/>
</dbReference>
<dbReference type="Proteomes" id="UP001499967">
    <property type="component" value="Unassembled WGS sequence"/>
</dbReference>
<organism evidence="7 8">
    <name type="scientific">Pseudonocardia zijingensis</name>
    <dbReference type="NCBI Taxonomy" id="153376"/>
    <lineage>
        <taxon>Bacteria</taxon>
        <taxon>Bacillati</taxon>
        <taxon>Actinomycetota</taxon>
        <taxon>Actinomycetes</taxon>
        <taxon>Pseudonocardiales</taxon>
        <taxon>Pseudonocardiaceae</taxon>
        <taxon>Pseudonocardia</taxon>
    </lineage>
</organism>
<keyword evidence="8" id="KW-1185">Reference proteome</keyword>
<evidence type="ECO:0000313" key="7">
    <source>
        <dbReference type="EMBL" id="GAA0902515.1"/>
    </source>
</evidence>
<dbReference type="Pfam" id="PF01975">
    <property type="entry name" value="SurE"/>
    <property type="match status" value="1"/>
</dbReference>
<dbReference type="RefSeq" id="WP_379590756.1">
    <property type="nucleotide sequence ID" value="NZ_JBHSKO010000038.1"/>
</dbReference>
<dbReference type="PANTHER" id="PTHR30457">
    <property type="entry name" value="5'-NUCLEOTIDASE SURE"/>
    <property type="match status" value="1"/>
</dbReference>
<dbReference type="Gene3D" id="3.40.1210.10">
    <property type="entry name" value="Survival protein SurE-like phosphatase/nucleotidase"/>
    <property type="match status" value="1"/>
</dbReference>
<comment type="catalytic activity">
    <reaction evidence="1">
        <text>a ribonucleoside 5'-phosphate + H2O = a ribonucleoside + phosphate</text>
        <dbReference type="Rhea" id="RHEA:12484"/>
        <dbReference type="ChEBI" id="CHEBI:15377"/>
        <dbReference type="ChEBI" id="CHEBI:18254"/>
        <dbReference type="ChEBI" id="CHEBI:43474"/>
        <dbReference type="ChEBI" id="CHEBI:58043"/>
        <dbReference type="EC" id="3.1.3.5"/>
    </reaction>
</comment>
<feature type="domain" description="Survival protein SurE-like phosphatase/nucleotidase" evidence="6">
    <location>
        <begin position="4"/>
        <end position="190"/>
    </location>
</feature>
<reference evidence="8" key="1">
    <citation type="journal article" date="2019" name="Int. J. Syst. Evol. Microbiol.">
        <title>The Global Catalogue of Microorganisms (GCM) 10K type strain sequencing project: providing services to taxonomists for standard genome sequencing and annotation.</title>
        <authorList>
            <consortium name="The Broad Institute Genomics Platform"/>
            <consortium name="The Broad Institute Genome Sequencing Center for Infectious Disease"/>
            <person name="Wu L."/>
            <person name="Ma J."/>
        </authorList>
    </citation>
    <scope>NUCLEOTIDE SEQUENCE [LARGE SCALE GENOMIC DNA]</scope>
    <source>
        <strain evidence="8">JCM 11117</strain>
    </source>
</reference>
<keyword evidence="4" id="KW-0479">Metal-binding</keyword>
<protein>
    <recommendedName>
        <fullName evidence="3">5'-nucleotidase</fullName>
        <ecNumber evidence="3">3.1.3.5</ecNumber>
    </recommendedName>
</protein>
<keyword evidence="5" id="KW-0378">Hydrolase</keyword>
<evidence type="ECO:0000256" key="3">
    <source>
        <dbReference type="ARBA" id="ARBA00012643"/>
    </source>
</evidence>
<evidence type="ECO:0000259" key="6">
    <source>
        <dbReference type="Pfam" id="PF01975"/>
    </source>
</evidence>
<sequence>MRALVTNDDGIDSAGLAALTRLAAGAGLDVVVAAPAEQSSGASAAITAVRDEGRTLVERRDLPGFDGVQAWAVRAQPGHIVVAALTGWLDPAPDLVLSGVNRGANVGRAVLHSGTVGAVLTAAVHDVRGLAVSLDVALHPTGERHWDAADALFPRLLELLLDAPAGTALSLNVPDRPPSEQRELRHARLAAFGSVQARVDEVGDGGLRLGEIEVGTRPEEGTDGALLAAGHPTLTALRPVTEAEDRLVPEWLARSERRRA</sequence>
<evidence type="ECO:0000313" key="8">
    <source>
        <dbReference type="Proteomes" id="UP001499967"/>
    </source>
</evidence>
<dbReference type="EC" id="3.1.3.5" evidence="3"/>
<dbReference type="PANTHER" id="PTHR30457:SF0">
    <property type="entry name" value="PHOSPHATASE, PUTATIVE (AFU_ORTHOLOGUE AFUA_4G01070)-RELATED"/>
    <property type="match status" value="1"/>
</dbReference>
<comment type="similarity">
    <text evidence="2">Belongs to the SurE nucleotidase family.</text>
</comment>
<gene>
    <name evidence="7" type="ORF">GCM10009559_69730</name>
</gene>
<comment type="caution">
    <text evidence="7">The sequence shown here is derived from an EMBL/GenBank/DDBJ whole genome shotgun (WGS) entry which is preliminary data.</text>
</comment>
<evidence type="ECO:0000256" key="2">
    <source>
        <dbReference type="ARBA" id="ARBA00011062"/>
    </source>
</evidence>
<dbReference type="InterPro" id="IPR036523">
    <property type="entry name" value="SurE-like_sf"/>
</dbReference>
<dbReference type="InterPro" id="IPR030048">
    <property type="entry name" value="SurE"/>
</dbReference>
<name>A0ABP3YUQ3_9PSEU</name>
<dbReference type="EMBL" id="BAAAHP010000244">
    <property type="protein sequence ID" value="GAA0902515.1"/>
    <property type="molecule type" value="Genomic_DNA"/>
</dbReference>
<proteinExistence type="inferred from homology"/>
<evidence type="ECO:0000256" key="4">
    <source>
        <dbReference type="ARBA" id="ARBA00022723"/>
    </source>
</evidence>
<accession>A0ABP3YUQ3</accession>
<dbReference type="SUPFAM" id="SSF64167">
    <property type="entry name" value="SurE-like"/>
    <property type="match status" value="1"/>
</dbReference>
<evidence type="ECO:0000256" key="5">
    <source>
        <dbReference type="ARBA" id="ARBA00022801"/>
    </source>
</evidence>